<protein>
    <recommendedName>
        <fullName evidence="3">T9SS type B sorting domain-containing protein</fullName>
    </recommendedName>
</protein>
<reference evidence="1 2" key="1">
    <citation type="submission" date="2017-10" db="EMBL/GenBank/DDBJ databases">
        <title>The draft genome sequence of Lewinella nigricans NBRC 102662.</title>
        <authorList>
            <person name="Wang K."/>
        </authorList>
    </citation>
    <scope>NUCLEOTIDE SEQUENCE [LARGE SCALE GENOMIC DNA]</scope>
    <source>
        <strain evidence="1 2">NBRC 102662</strain>
    </source>
</reference>
<dbReference type="NCBIfam" id="TIGR04131">
    <property type="entry name" value="Bac_Flav_CTERM"/>
    <property type="match status" value="1"/>
</dbReference>
<organism evidence="1 2">
    <name type="scientific">Flavilitoribacter nigricans (strain ATCC 23147 / DSM 23189 / NBRC 102662 / NCIMB 1420 / SS-2)</name>
    <name type="common">Lewinella nigricans</name>
    <dbReference type="NCBI Taxonomy" id="1122177"/>
    <lineage>
        <taxon>Bacteria</taxon>
        <taxon>Pseudomonadati</taxon>
        <taxon>Bacteroidota</taxon>
        <taxon>Saprospiria</taxon>
        <taxon>Saprospirales</taxon>
        <taxon>Lewinellaceae</taxon>
        <taxon>Flavilitoribacter</taxon>
    </lineage>
</organism>
<dbReference type="InterPro" id="IPR026341">
    <property type="entry name" value="T9SS_type_B"/>
</dbReference>
<evidence type="ECO:0000313" key="2">
    <source>
        <dbReference type="Proteomes" id="UP000223913"/>
    </source>
</evidence>
<dbReference type="EMBL" id="PDUD01000020">
    <property type="protein sequence ID" value="PHN05805.1"/>
    <property type="molecule type" value="Genomic_DNA"/>
</dbReference>
<evidence type="ECO:0000313" key="1">
    <source>
        <dbReference type="EMBL" id="PHN05805.1"/>
    </source>
</evidence>
<dbReference type="InterPro" id="IPR013783">
    <property type="entry name" value="Ig-like_fold"/>
</dbReference>
<dbReference type="Pfam" id="PF13585">
    <property type="entry name" value="CHU_C"/>
    <property type="match status" value="1"/>
</dbReference>
<keyword evidence="2" id="KW-1185">Reference proteome</keyword>
<accession>A0A2D0NBE1</accession>
<dbReference type="AlphaFoldDB" id="A0A2D0NBE1"/>
<name>A0A2D0NBE1_FLAN2</name>
<proteinExistence type="predicted"/>
<comment type="caution">
    <text evidence="1">The sequence shown here is derived from an EMBL/GenBank/DDBJ whole genome shotgun (WGS) entry which is preliminary data.</text>
</comment>
<sequence length="644" mass="70737">MPQFSFGPKRTQYVFALVPALLYFTLWHRETATPVSAPLPDPVVMGCDGSLGENLFEGGDFGSGSANIPPDDPGIAPGYSYARQGPPSDGLYVITNNTGAWSGLYGTWIRIRDNSSDPNGYMMVVNASYEPGIFYQQEITGLCANTTFEFSADVINLISRTTTGHIKPNISFYINDELKFSSGDIPQDETWKTYGFTFTTGLASENLTLSIRNNAPGGIGNDLALDNISFRPCGPEAIILPEEETFVCVDDDSLFLESKVLSSSFPENYIQWQVSTDEGATFNDIPGAMGTTHTISNFASGRYYYRYLVAGTPENLQNFKCRVFSYPKLVTVLPKFFTITDTICSGLIYDTGRSTYTETGIYTDTLLSSFGCDSIVTLDLTVLDDPMIDAELIAQPPSCYGDQDASIAIDLLQTGYPPYSFSLNDSLVSGSPGFANLSAGNYRVMITDKFGCTFAEEVNIDAPRELVLNVGPDTMVALGTVYTFTPFSSYRNVSYQWTGPLDLSCTDCRQPNLLANGNGTFTLQVTNDAGCTAVDSLYFSISTEDSYQIYAPNAFSPNGDGVNDRFTVFSNGFEVEVIELFQVFDRWGNLLYTQSDLQPGDLTQGWDGRYRNQPVDMGVYIYRVDVRFIDATKKTFTGSITAIK</sequence>
<dbReference type="Proteomes" id="UP000223913">
    <property type="component" value="Unassembled WGS sequence"/>
</dbReference>
<dbReference type="Gene3D" id="2.60.40.10">
    <property type="entry name" value="Immunoglobulins"/>
    <property type="match status" value="1"/>
</dbReference>
<dbReference type="Gene3D" id="2.60.120.260">
    <property type="entry name" value="Galactose-binding domain-like"/>
    <property type="match status" value="1"/>
</dbReference>
<dbReference type="OrthoDB" id="1652165at2"/>
<gene>
    <name evidence="1" type="ORF">CRP01_15135</name>
</gene>
<evidence type="ECO:0008006" key="3">
    <source>
        <dbReference type="Google" id="ProtNLM"/>
    </source>
</evidence>
<dbReference type="RefSeq" id="WP_099150895.1">
    <property type="nucleotide sequence ID" value="NZ_PDUD01000020.1"/>
</dbReference>